<gene>
    <name evidence="4" type="ORF">LU635_03855</name>
</gene>
<name>A0A9X1UUS7_9FLAO</name>
<evidence type="ECO:0000313" key="4">
    <source>
        <dbReference type="EMBL" id="MCG9970762.1"/>
    </source>
</evidence>
<sequence length="162" mass="18758">MKIHEFLIPQLQQEVALTEKFLKRIPEDKLDWRPHKKSMTIRQLANHLAEIPSWITGTMNAGGMEMKGYKPTDHATVDEIIKELKTNAAEAEKSLKKSDDEFERMWKMTNDGEIIFEMPKFNVLQSTVMNQFPHHRAQLGVYFRLLDISVPATYGPSADEQE</sequence>
<keyword evidence="5" id="KW-1185">Reference proteome</keyword>
<evidence type="ECO:0000256" key="1">
    <source>
        <dbReference type="ARBA" id="ARBA00008635"/>
    </source>
</evidence>
<evidence type="ECO:0000313" key="5">
    <source>
        <dbReference type="Proteomes" id="UP001139344"/>
    </source>
</evidence>
<keyword evidence="2 3" id="KW-0479">Metal-binding</keyword>
<protein>
    <submittedName>
        <fullName evidence="4">DinB family protein</fullName>
    </submittedName>
</protein>
<dbReference type="Pfam" id="PF05163">
    <property type="entry name" value="DinB"/>
    <property type="match status" value="1"/>
</dbReference>
<comment type="similarity">
    <text evidence="1">Belongs to the DinB family.</text>
</comment>
<dbReference type="AlphaFoldDB" id="A0A9X1UUS7"/>
<accession>A0A9X1UUS7</accession>
<dbReference type="Gene3D" id="1.20.120.450">
    <property type="entry name" value="dinb family like domain"/>
    <property type="match status" value="1"/>
</dbReference>
<evidence type="ECO:0000256" key="3">
    <source>
        <dbReference type="PIRSR" id="PIRSR607837-1"/>
    </source>
</evidence>
<dbReference type="EMBL" id="JAJSON010000012">
    <property type="protein sequence ID" value="MCG9970762.1"/>
    <property type="molecule type" value="Genomic_DNA"/>
</dbReference>
<dbReference type="RefSeq" id="WP_240096368.1">
    <property type="nucleotide sequence ID" value="NZ_JAJSON010000012.1"/>
</dbReference>
<comment type="caution">
    <text evidence="4">The sequence shown here is derived from an EMBL/GenBank/DDBJ whole genome shotgun (WGS) entry which is preliminary data.</text>
</comment>
<dbReference type="InterPro" id="IPR007837">
    <property type="entry name" value="DinB"/>
</dbReference>
<dbReference type="SUPFAM" id="SSF109854">
    <property type="entry name" value="DinB/YfiT-like putative metalloenzymes"/>
    <property type="match status" value="1"/>
</dbReference>
<dbReference type="Proteomes" id="UP001139344">
    <property type="component" value="Unassembled WGS sequence"/>
</dbReference>
<reference evidence="4" key="1">
    <citation type="submission" date="2021-12" db="EMBL/GenBank/DDBJ databases">
        <title>Description of Gramella crocea sp. nov., a new bacterium isolated from activated sludge.</title>
        <authorList>
            <person name="Zhang X."/>
        </authorList>
    </citation>
    <scope>NUCLEOTIDE SEQUENCE</scope>
    <source>
        <strain evidence="4">YB25</strain>
    </source>
</reference>
<proteinExistence type="inferred from homology"/>
<dbReference type="InterPro" id="IPR034660">
    <property type="entry name" value="DinB/YfiT-like"/>
</dbReference>
<organism evidence="4 5">
    <name type="scientific">Christiangramia crocea</name>
    <dbReference type="NCBI Taxonomy" id="2904124"/>
    <lineage>
        <taxon>Bacteria</taxon>
        <taxon>Pseudomonadati</taxon>
        <taxon>Bacteroidota</taxon>
        <taxon>Flavobacteriia</taxon>
        <taxon>Flavobacteriales</taxon>
        <taxon>Flavobacteriaceae</taxon>
        <taxon>Christiangramia</taxon>
    </lineage>
</organism>
<dbReference type="GO" id="GO:0046872">
    <property type="term" value="F:metal ion binding"/>
    <property type="evidence" value="ECO:0007669"/>
    <property type="project" value="UniProtKB-KW"/>
</dbReference>
<feature type="binding site" evidence="3">
    <location>
        <position position="47"/>
    </location>
    <ligand>
        <name>a divalent metal cation</name>
        <dbReference type="ChEBI" id="CHEBI:60240"/>
    </ligand>
</feature>
<evidence type="ECO:0000256" key="2">
    <source>
        <dbReference type="ARBA" id="ARBA00022723"/>
    </source>
</evidence>
<feature type="binding site" evidence="3">
    <location>
        <position position="135"/>
    </location>
    <ligand>
        <name>a divalent metal cation</name>
        <dbReference type="ChEBI" id="CHEBI:60240"/>
    </ligand>
</feature>